<dbReference type="GO" id="GO:0016758">
    <property type="term" value="F:hexosyltransferase activity"/>
    <property type="evidence" value="ECO:0007669"/>
    <property type="project" value="InterPro"/>
</dbReference>
<protein>
    <recommendedName>
        <fullName evidence="11">Hexosyltransferase</fullName>
        <ecNumber evidence="11">2.4.1.-</ecNumber>
    </recommendedName>
</protein>
<keyword evidence="4" id="KW-0808">Transferase</keyword>
<dbReference type="Gene3D" id="3.90.550.50">
    <property type="match status" value="1"/>
</dbReference>
<evidence type="ECO:0000256" key="10">
    <source>
        <dbReference type="ARBA" id="ARBA00023180"/>
    </source>
</evidence>
<evidence type="ECO:0000256" key="1">
    <source>
        <dbReference type="ARBA" id="ARBA00004323"/>
    </source>
</evidence>
<organism evidence="12 13">
    <name type="scientific">Mythimna separata</name>
    <name type="common">Oriental armyworm</name>
    <name type="synonym">Pseudaletia separata</name>
    <dbReference type="NCBI Taxonomy" id="271217"/>
    <lineage>
        <taxon>Eukaryota</taxon>
        <taxon>Metazoa</taxon>
        <taxon>Ecdysozoa</taxon>
        <taxon>Arthropoda</taxon>
        <taxon>Hexapoda</taxon>
        <taxon>Insecta</taxon>
        <taxon>Pterygota</taxon>
        <taxon>Neoptera</taxon>
        <taxon>Endopterygota</taxon>
        <taxon>Lepidoptera</taxon>
        <taxon>Glossata</taxon>
        <taxon>Ditrysia</taxon>
        <taxon>Noctuoidea</taxon>
        <taxon>Noctuidae</taxon>
        <taxon>Noctuinae</taxon>
        <taxon>Hadenini</taxon>
        <taxon>Mythimna</taxon>
    </lineage>
</organism>
<gene>
    <name evidence="12" type="ORF">PYW07_017415</name>
</gene>
<dbReference type="AlphaFoldDB" id="A0AAD7YV87"/>
<keyword evidence="8 11" id="KW-0333">Golgi apparatus</keyword>
<dbReference type="EMBL" id="JARGEI010000006">
    <property type="protein sequence ID" value="KAJ8730377.1"/>
    <property type="molecule type" value="Genomic_DNA"/>
</dbReference>
<comment type="similarity">
    <text evidence="2 11">Belongs to the glycosyltransferase 31 family.</text>
</comment>
<dbReference type="EC" id="2.4.1.-" evidence="11"/>
<evidence type="ECO:0000313" key="13">
    <source>
        <dbReference type="Proteomes" id="UP001231518"/>
    </source>
</evidence>
<name>A0AAD7YV87_MYTSE</name>
<dbReference type="PANTHER" id="PTHR11214">
    <property type="entry name" value="BETA-1,3-N-ACETYLGLUCOSAMINYLTRANSFERASE"/>
    <property type="match status" value="1"/>
</dbReference>
<comment type="subcellular location">
    <subcellularLocation>
        <location evidence="1 11">Golgi apparatus membrane</location>
        <topology evidence="1 11">Single-pass type II membrane protein</topology>
    </subcellularLocation>
</comment>
<proteinExistence type="inferred from homology"/>
<evidence type="ECO:0000313" key="12">
    <source>
        <dbReference type="EMBL" id="KAJ8730377.1"/>
    </source>
</evidence>
<evidence type="ECO:0000256" key="9">
    <source>
        <dbReference type="ARBA" id="ARBA00023136"/>
    </source>
</evidence>
<evidence type="ECO:0000256" key="2">
    <source>
        <dbReference type="ARBA" id="ARBA00008661"/>
    </source>
</evidence>
<accession>A0AAD7YV87</accession>
<keyword evidence="9 11" id="KW-0472">Membrane</keyword>
<comment type="caution">
    <text evidence="12">The sequence shown here is derived from an EMBL/GenBank/DDBJ whole genome shotgun (WGS) entry which is preliminary data.</text>
</comment>
<dbReference type="Pfam" id="PF01762">
    <property type="entry name" value="Galactosyl_T"/>
    <property type="match status" value="1"/>
</dbReference>
<keyword evidence="5 11" id="KW-0812">Transmembrane</keyword>
<dbReference type="GO" id="GO:0000139">
    <property type="term" value="C:Golgi membrane"/>
    <property type="evidence" value="ECO:0007669"/>
    <property type="project" value="UniProtKB-SubCell"/>
</dbReference>
<feature type="transmembrane region" description="Helical" evidence="11">
    <location>
        <begin position="20"/>
        <end position="41"/>
    </location>
</feature>
<evidence type="ECO:0000256" key="4">
    <source>
        <dbReference type="ARBA" id="ARBA00022679"/>
    </source>
</evidence>
<keyword evidence="13" id="KW-1185">Reference proteome</keyword>
<evidence type="ECO:0000256" key="3">
    <source>
        <dbReference type="ARBA" id="ARBA00022676"/>
    </source>
</evidence>
<evidence type="ECO:0000256" key="7">
    <source>
        <dbReference type="ARBA" id="ARBA00022989"/>
    </source>
</evidence>
<sequence>MNLLQISKQSIMKRRHLKYVVCACVLVYIYNFFGVSDYLYAKSFDNDFDYPLNVDIKSIVNDVLAGKKVAVTPINYYPYRFLTNSGKCSTTDNLDLFIVVKSAMDHFGHRDAIRKTYGRENVPGRTVKTLFFLGIDSEPKSDLQKEIDREMAKYKDIIQMDFIDSYFNNTVKTMMSFRWLFEHCAAADYYLFTDDDMYISVNNLLAYIHDREATRIPNAKRLPHETTTIGPKDYLFTGYVFKSAPQRFKSSKWRVSFEEYPWDKWPAYITAGAYVVSNKAMKDMYVASLFVKHFRFDDIYLGIVAKKIGITPRHCPDFHFYKKPFSSEGYLNVIASHGYGNHEELLRVWNEMNDFVSS</sequence>
<keyword evidence="6 11" id="KW-0735">Signal-anchor</keyword>
<dbReference type="GO" id="GO:0006493">
    <property type="term" value="P:protein O-linked glycosylation"/>
    <property type="evidence" value="ECO:0007669"/>
    <property type="project" value="TreeGrafter"/>
</dbReference>
<keyword evidence="7 11" id="KW-1133">Transmembrane helix</keyword>
<evidence type="ECO:0000256" key="11">
    <source>
        <dbReference type="RuleBase" id="RU363063"/>
    </source>
</evidence>
<reference evidence="12" key="1">
    <citation type="submission" date="2023-03" db="EMBL/GenBank/DDBJ databases">
        <title>Chromosome-level genomes of two armyworms, Mythimna separata and Mythimna loreyi, provide insights into the biosynthesis and reception of sex pheromones.</title>
        <authorList>
            <person name="Zhao H."/>
        </authorList>
    </citation>
    <scope>NUCLEOTIDE SEQUENCE</scope>
    <source>
        <strain evidence="12">BeijingLab</strain>
        <tissue evidence="12">Pupa</tissue>
    </source>
</reference>
<keyword evidence="10" id="KW-0325">Glycoprotein</keyword>
<evidence type="ECO:0000256" key="5">
    <source>
        <dbReference type="ARBA" id="ARBA00022692"/>
    </source>
</evidence>
<dbReference type="InterPro" id="IPR002659">
    <property type="entry name" value="Glyco_trans_31"/>
</dbReference>
<dbReference type="Proteomes" id="UP001231518">
    <property type="component" value="Chromosome 9"/>
</dbReference>
<dbReference type="FunFam" id="3.90.550.50:FF:000001">
    <property type="entry name" value="Hexosyltransferase"/>
    <property type="match status" value="1"/>
</dbReference>
<keyword evidence="3 11" id="KW-0328">Glycosyltransferase</keyword>
<dbReference type="GO" id="GO:0008194">
    <property type="term" value="F:UDP-glycosyltransferase activity"/>
    <property type="evidence" value="ECO:0007669"/>
    <property type="project" value="TreeGrafter"/>
</dbReference>
<dbReference type="PANTHER" id="PTHR11214:SF349">
    <property type="entry name" value="BETA-1,3-GALACTOSYLTRANSFERASE BRN"/>
    <property type="match status" value="1"/>
</dbReference>
<evidence type="ECO:0000256" key="6">
    <source>
        <dbReference type="ARBA" id="ARBA00022968"/>
    </source>
</evidence>
<evidence type="ECO:0000256" key="8">
    <source>
        <dbReference type="ARBA" id="ARBA00023034"/>
    </source>
</evidence>